<dbReference type="Pfam" id="PF13803">
    <property type="entry name" value="DUF4184"/>
    <property type="match status" value="1"/>
</dbReference>
<keyword evidence="1" id="KW-0812">Transmembrane</keyword>
<keyword evidence="1" id="KW-0472">Membrane</keyword>
<dbReference type="InterPro" id="IPR025238">
    <property type="entry name" value="DUF4184"/>
</dbReference>
<dbReference type="RefSeq" id="WP_346141292.1">
    <property type="nucleotide sequence ID" value="NZ_BAAAUA010000004.1"/>
</dbReference>
<feature type="transmembrane region" description="Helical" evidence="1">
    <location>
        <begin position="197"/>
        <end position="215"/>
    </location>
</feature>
<proteinExistence type="predicted"/>
<protein>
    <submittedName>
        <fullName evidence="2">DUF4184 family protein</fullName>
    </submittedName>
</protein>
<evidence type="ECO:0000256" key="1">
    <source>
        <dbReference type="SAM" id="Phobius"/>
    </source>
</evidence>
<evidence type="ECO:0000313" key="2">
    <source>
        <dbReference type="EMBL" id="MFC5643315.1"/>
    </source>
</evidence>
<gene>
    <name evidence="2" type="ORF">ACFPZF_18365</name>
</gene>
<comment type="caution">
    <text evidence="2">The sequence shown here is derived from an EMBL/GenBank/DDBJ whole genome shotgun (WGS) entry which is preliminary data.</text>
</comment>
<dbReference type="EMBL" id="JBHSOC010000030">
    <property type="protein sequence ID" value="MFC5643315.1"/>
    <property type="molecule type" value="Genomic_DNA"/>
</dbReference>
<keyword evidence="1" id="KW-1133">Transmembrane helix</keyword>
<evidence type="ECO:0000313" key="3">
    <source>
        <dbReference type="Proteomes" id="UP001596066"/>
    </source>
</evidence>
<feature type="transmembrane region" description="Helical" evidence="1">
    <location>
        <begin position="65"/>
        <end position="87"/>
    </location>
</feature>
<feature type="transmembrane region" description="Helical" evidence="1">
    <location>
        <begin position="230"/>
        <end position="252"/>
    </location>
</feature>
<feature type="transmembrane region" description="Helical" evidence="1">
    <location>
        <begin position="156"/>
        <end position="176"/>
    </location>
</feature>
<reference evidence="3" key="1">
    <citation type="journal article" date="2019" name="Int. J. Syst. Evol. Microbiol.">
        <title>The Global Catalogue of Microorganisms (GCM) 10K type strain sequencing project: providing services to taxonomists for standard genome sequencing and annotation.</title>
        <authorList>
            <consortium name="The Broad Institute Genomics Platform"/>
            <consortium name="The Broad Institute Genome Sequencing Center for Infectious Disease"/>
            <person name="Wu L."/>
            <person name="Ma J."/>
        </authorList>
    </citation>
    <scope>NUCLEOTIDE SEQUENCE [LARGE SCALE GENOMIC DNA]</scope>
    <source>
        <strain evidence="3">CGMCC 4.1622</strain>
    </source>
</reference>
<dbReference type="Proteomes" id="UP001596066">
    <property type="component" value="Unassembled WGS sequence"/>
</dbReference>
<sequence>MPFTLSHPAAVLPLIARRRGPLIASALVAGSLAPDVPYFTESLVHGTYGYGAATHAAWGVPTVDVLLAAALVGFWHGLLRAPLVALLPRRLAGRAEALTARRQRWWPVRAADVGWFVLSAALGAATHVGWDSFTHHDRFGVRLLPVLNRTVAGEPLFSLLQYGSSALALLYVGRFVHRALRSTDPVPLAPLPYRRRTALVGIAAAALLGTLFRIADRARLRLPLASPLELIPTVAFGSIAGLTVGLTLHALAARLSCMSRRPA</sequence>
<name>A0ABW0VGG3_9ACTN</name>
<keyword evidence="3" id="KW-1185">Reference proteome</keyword>
<organism evidence="2 3">
    <name type="scientific">Kitasatospora cinereorecta</name>
    <dbReference type="NCBI Taxonomy" id="285560"/>
    <lineage>
        <taxon>Bacteria</taxon>
        <taxon>Bacillati</taxon>
        <taxon>Actinomycetota</taxon>
        <taxon>Actinomycetes</taxon>
        <taxon>Kitasatosporales</taxon>
        <taxon>Streptomycetaceae</taxon>
        <taxon>Kitasatospora</taxon>
    </lineage>
</organism>
<accession>A0ABW0VGG3</accession>
<feature type="transmembrane region" description="Helical" evidence="1">
    <location>
        <begin position="108"/>
        <end position="130"/>
    </location>
</feature>